<dbReference type="InterPro" id="IPR035992">
    <property type="entry name" value="Ricin_B-like_lectins"/>
</dbReference>
<evidence type="ECO:0000256" key="4">
    <source>
        <dbReference type="ARBA" id="ARBA00022734"/>
    </source>
</evidence>
<dbReference type="GO" id="GO:0008593">
    <property type="term" value="P:regulation of Notch signaling pathway"/>
    <property type="evidence" value="ECO:0007669"/>
    <property type="project" value="TreeGrafter"/>
</dbReference>
<dbReference type="SUPFAM" id="SSF53448">
    <property type="entry name" value="Nucleotide-diphospho-sugar transferases"/>
    <property type="match status" value="2"/>
</dbReference>
<dbReference type="Pfam" id="PF00535">
    <property type="entry name" value="Glycos_transf_2"/>
    <property type="match status" value="1"/>
</dbReference>
<keyword evidence="10 12" id="KW-0808">Transferase</keyword>
<dbReference type="Pfam" id="PF00652">
    <property type="entry name" value="Ricin_B_lectin"/>
    <property type="match status" value="1"/>
</dbReference>
<evidence type="ECO:0000256" key="2">
    <source>
        <dbReference type="ARBA" id="ARBA00005680"/>
    </source>
</evidence>
<evidence type="ECO:0000259" key="11">
    <source>
        <dbReference type="SMART" id="SM00458"/>
    </source>
</evidence>
<dbReference type="OrthoDB" id="5988548at2759"/>
<dbReference type="GO" id="GO:0030246">
    <property type="term" value="F:carbohydrate binding"/>
    <property type="evidence" value="ECO:0007669"/>
    <property type="project" value="UniProtKB-KW"/>
</dbReference>
<evidence type="ECO:0000256" key="1">
    <source>
        <dbReference type="ARBA" id="ARBA00004323"/>
    </source>
</evidence>
<keyword evidence="10 12" id="KW-0328">Glycosyltransferase</keyword>
<dbReference type="SMART" id="SM00458">
    <property type="entry name" value="RICIN"/>
    <property type="match status" value="1"/>
</dbReference>
<evidence type="ECO:0000256" key="10">
    <source>
        <dbReference type="RuleBase" id="RU361242"/>
    </source>
</evidence>
<keyword evidence="13" id="KW-1185">Reference proteome</keyword>
<dbReference type="SUPFAM" id="SSF50370">
    <property type="entry name" value="Ricin B-like lectins"/>
    <property type="match status" value="1"/>
</dbReference>
<dbReference type="Gene3D" id="2.80.10.50">
    <property type="match status" value="1"/>
</dbReference>
<comment type="caution">
    <text evidence="12">The sequence shown here is derived from an EMBL/GenBank/DDBJ whole genome shotgun (WGS) entry which is preliminary data.</text>
</comment>
<evidence type="ECO:0000256" key="9">
    <source>
        <dbReference type="ARBA" id="ARBA00023157"/>
    </source>
</evidence>
<dbReference type="AlphaFoldDB" id="A0A8S3V3F3"/>
<sequence length="721" mass="82474">MRTATRQGLIRARMYGANQEEGEVSLIVRYMRTATRQGLIRARMYGANQAEGEVSLIVRYIRTATRQGLIRARMYGANQAEGEVSLIVRYMRTATRQGLIRARMYGANQAEGEVSLIVRYIRTATRQGLIRARMYGANQEEGEVSLIVRYMRTATRQGLIRARMYGANQAEGEVSLIVRYMRTATRQGLIRARMYGANQEEGEVSLIVRYMRTATRQGLIRANQAEGEVSFIVRYMRTATRQGLIRARMYRANQAEGEVSLIVRYMRTATRQGLIRARMYVANQAEGEVSLIVKYMRTATRQGLIRARMYGANQAEGEVLVFLDSHCEVNTDWLQPLLTRIVEDRVNVVVPVIDIVNADTMELQTSPLVVGGFNWGLHFRWDQLPVHIRDNPDVASNPVKSPTMAGGLFAMDRSYYFELGEYDSGMDIWGGENLELSFRVNIRNGYLGWREFKTVFQGKYLEWVSRIWQCGGRLEIIPCSHVGHIFRKRRPYGSYGEGDTMLKNSLRVANVWMDDYKKYFYKQRQQPTDVSYGDISDRVALRKRLHCKSFEWYLNNVYPEQVLPNSEGMAPAVIHPPEKRLRTKVLRKGQIVHTTSGLCVQGEKDIYAKRSMLILQHCGQAGKEKKYQIWHETVDSELILASVLCLDVESKEQGHSFARLMKCHGSKGSQAWVWTKKSGVSLLYNPATGKCLKATNKSKRIYLTLDICQDNTDMAFEISVE</sequence>
<keyword evidence="3" id="KW-0812">Transmembrane</keyword>
<dbReference type="PANTHER" id="PTHR11675">
    <property type="entry name" value="N-ACETYLGALACTOSAMINYLTRANSFERASE"/>
    <property type="match status" value="1"/>
</dbReference>
<accession>A0A8S3V3F3</accession>
<feature type="domain" description="Ricin B lectin" evidence="11">
    <location>
        <begin position="589"/>
        <end position="717"/>
    </location>
</feature>
<dbReference type="PROSITE" id="PS50231">
    <property type="entry name" value="RICIN_B_LECTIN"/>
    <property type="match status" value="1"/>
</dbReference>
<organism evidence="12 13">
    <name type="scientific">Mytilus edulis</name>
    <name type="common">Blue mussel</name>
    <dbReference type="NCBI Taxonomy" id="6550"/>
    <lineage>
        <taxon>Eukaryota</taxon>
        <taxon>Metazoa</taxon>
        <taxon>Spiralia</taxon>
        <taxon>Lophotrochozoa</taxon>
        <taxon>Mollusca</taxon>
        <taxon>Bivalvia</taxon>
        <taxon>Autobranchia</taxon>
        <taxon>Pteriomorphia</taxon>
        <taxon>Mytilida</taxon>
        <taxon>Mytiloidea</taxon>
        <taxon>Mytilidae</taxon>
        <taxon>Mytilinae</taxon>
        <taxon>Mytilus</taxon>
    </lineage>
</organism>
<dbReference type="EMBL" id="CAJPWZ010003073">
    <property type="protein sequence ID" value="CAG2251050.1"/>
    <property type="molecule type" value="Genomic_DNA"/>
</dbReference>
<dbReference type="InterPro" id="IPR001173">
    <property type="entry name" value="Glyco_trans_2-like"/>
</dbReference>
<comment type="cofactor">
    <cofactor evidence="10">
        <name>Mn(2+)</name>
        <dbReference type="ChEBI" id="CHEBI:29035"/>
    </cofactor>
</comment>
<dbReference type="PANTHER" id="PTHR11675:SF63">
    <property type="entry name" value="POLYPEPTIDE N-ACETYLGALACTOSAMINYLTRANSFERASE"/>
    <property type="match status" value="1"/>
</dbReference>
<evidence type="ECO:0000256" key="5">
    <source>
        <dbReference type="ARBA" id="ARBA00022968"/>
    </source>
</evidence>
<dbReference type="Gene3D" id="3.90.550.10">
    <property type="entry name" value="Spore Coat Polysaccharide Biosynthesis Protein SpsA, Chain A"/>
    <property type="match status" value="1"/>
</dbReference>
<dbReference type="GO" id="GO:0004653">
    <property type="term" value="F:polypeptide N-acetylgalactosaminyltransferase activity"/>
    <property type="evidence" value="ECO:0007669"/>
    <property type="project" value="TreeGrafter"/>
</dbReference>
<keyword evidence="9 10" id="KW-1015">Disulfide bond</keyword>
<dbReference type="EC" id="2.4.1.-" evidence="10"/>
<keyword evidence="4 10" id="KW-0430">Lectin</keyword>
<protein>
    <recommendedName>
        <fullName evidence="10">Polypeptide N-acetylgalactosaminyltransferase</fullName>
        <ecNumber evidence="10">2.4.1.-</ecNumber>
    </recommendedName>
    <alternativeName>
        <fullName evidence="10">Protein-UDP acetylgalactosaminyltransferase</fullName>
    </alternativeName>
</protein>
<dbReference type="SMR" id="A0A8S3V3F3"/>
<keyword evidence="7 10" id="KW-0333">Golgi apparatus</keyword>
<keyword evidence="8" id="KW-0472">Membrane</keyword>
<evidence type="ECO:0000313" key="12">
    <source>
        <dbReference type="EMBL" id="CAG2251050.1"/>
    </source>
</evidence>
<gene>
    <name evidence="12" type="ORF">MEDL_62680</name>
</gene>
<dbReference type="InterPro" id="IPR029044">
    <property type="entry name" value="Nucleotide-diphossugar_trans"/>
</dbReference>
<evidence type="ECO:0000256" key="8">
    <source>
        <dbReference type="ARBA" id="ARBA00023136"/>
    </source>
</evidence>
<dbReference type="InterPro" id="IPR000772">
    <property type="entry name" value="Ricin_B_lectin"/>
</dbReference>
<name>A0A8S3V3F3_MYTED</name>
<evidence type="ECO:0000256" key="7">
    <source>
        <dbReference type="ARBA" id="ARBA00023034"/>
    </source>
</evidence>
<comment type="pathway">
    <text evidence="10">Protein modification; protein glycosylation.</text>
</comment>
<reference evidence="12" key="1">
    <citation type="submission" date="2021-03" db="EMBL/GenBank/DDBJ databases">
        <authorList>
            <person name="Bekaert M."/>
        </authorList>
    </citation>
    <scope>NUCLEOTIDE SEQUENCE</scope>
</reference>
<comment type="subcellular location">
    <subcellularLocation>
        <location evidence="1 10">Golgi apparatus membrane</location>
        <topology evidence="1 10">Single-pass type II membrane protein</topology>
    </subcellularLocation>
</comment>
<comment type="similarity">
    <text evidence="2 10">Belongs to the glycosyltransferase 2 family. GalNAc-T subfamily.</text>
</comment>
<dbReference type="Proteomes" id="UP000683360">
    <property type="component" value="Unassembled WGS sequence"/>
</dbReference>
<dbReference type="GO" id="GO:0006493">
    <property type="term" value="P:protein O-linked glycosylation"/>
    <property type="evidence" value="ECO:0007669"/>
    <property type="project" value="TreeGrafter"/>
</dbReference>
<evidence type="ECO:0000313" key="13">
    <source>
        <dbReference type="Proteomes" id="UP000683360"/>
    </source>
</evidence>
<keyword evidence="6" id="KW-1133">Transmembrane helix</keyword>
<proteinExistence type="inferred from homology"/>
<dbReference type="CDD" id="cd23440">
    <property type="entry name" value="beta-trefoil_Ricin_GALNT11"/>
    <property type="match status" value="1"/>
</dbReference>
<keyword evidence="10" id="KW-0464">Manganese</keyword>
<keyword evidence="5" id="KW-0735">Signal-anchor</keyword>
<dbReference type="CDD" id="cd02510">
    <property type="entry name" value="pp-GalNAc-T"/>
    <property type="match status" value="1"/>
</dbReference>
<dbReference type="GO" id="GO:0000139">
    <property type="term" value="C:Golgi membrane"/>
    <property type="evidence" value="ECO:0007669"/>
    <property type="project" value="UniProtKB-SubCell"/>
</dbReference>
<evidence type="ECO:0000256" key="3">
    <source>
        <dbReference type="ARBA" id="ARBA00022692"/>
    </source>
</evidence>
<dbReference type="GO" id="GO:0005112">
    <property type="term" value="F:Notch binding"/>
    <property type="evidence" value="ECO:0007669"/>
    <property type="project" value="TreeGrafter"/>
</dbReference>
<evidence type="ECO:0000256" key="6">
    <source>
        <dbReference type="ARBA" id="ARBA00022989"/>
    </source>
</evidence>
<dbReference type="InterPro" id="IPR045885">
    <property type="entry name" value="GalNAc-T"/>
</dbReference>